<dbReference type="KEGG" id="cre:CHLRE_02g105750v5"/>
<reference evidence="2 3" key="1">
    <citation type="journal article" date="2007" name="Science">
        <title>The Chlamydomonas genome reveals the evolution of key animal and plant functions.</title>
        <authorList>
            <person name="Merchant S.S."/>
            <person name="Prochnik S.E."/>
            <person name="Vallon O."/>
            <person name="Harris E.H."/>
            <person name="Karpowicz S.J."/>
            <person name="Witman G.B."/>
            <person name="Terry A."/>
            <person name="Salamov A."/>
            <person name="Fritz-Laylin L.K."/>
            <person name="Marechal-Drouard L."/>
            <person name="Marshall W.F."/>
            <person name="Qu L.H."/>
            <person name="Nelson D.R."/>
            <person name="Sanderfoot A.A."/>
            <person name="Spalding M.H."/>
            <person name="Kapitonov V.V."/>
            <person name="Ren Q."/>
            <person name="Ferris P."/>
            <person name="Lindquist E."/>
            <person name="Shapiro H."/>
            <person name="Lucas S.M."/>
            <person name="Grimwood J."/>
            <person name="Schmutz J."/>
            <person name="Cardol P."/>
            <person name="Cerutti H."/>
            <person name="Chanfreau G."/>
            <person name="Chen C.L."/>
            <person name="Cognat V."/>
            <person name="Croft M.T."/>
            <person name="Dent R."/>
            <person name="Dutcher S."/>
            <person name="Fernandez E."/>
            <person name="Fukuzawa H."/>
            <person name="Gonzalez-Ballester D."/>
            <person name="Gonzalez-Halphen D."/>
            <person name="Hallmann A."/>
            <person name="Hanikenne M."/>
            <person name="Hippler M."/>
            <person name="Inwood W."/>
            <person name="Jabbari K."/>
            <person name="Kalanon M."/>
            <person name="Kuras R."/>
            <person name="Lefebvre P.A."/>
            <person name="Lemaire S.D."/>
            <person name="Lobanov A.V."/>
            <person name="Lohr M."/>
            <person name="Manuell A."/>
            <person name="Meier I."/>
            <person name="Mets L."/>
            <person name="Mittag M."/>
            <person name="Mittelmeier T."/>
            <person name="Moroney J.V."/>
            <person name="Moseley J."/>
            <person name="Napoli C."/>
            <person name="Nedelcu A.M."/>
            <person name="Niyogi K."/>
            <person name="Novoselov S.V."/>
            <person name="Paulsen I.T."/>
            <person name="Pazour G."/>
            <person name="Purton S."/>
            <person name="Ral J.P."/>
            <person name="Riano-Pachon D.M."/>
            <person name="Riekhof W."/>
            <person name="Rymarquis L."/>
            <person name="Schroda M."/>
            <person name="Stern D."/>
            <person name="Umen J."/>
            <person name="Willows R."/>
            <person name="Wilson N."/>
            <person name="Zimmer S.L."/>
            <person name="Allmer J."/>
            <person name="Balk J."/>
            <person name="Bisova K."/>
            <person name="Chen C.J."/>
            <person name="Elias M."/>
            <person name="Gendler K."/>
            <person name="Hauser C."/>
            <person name="Lamb M.R."/>
            <person name="Ledford H."/>
            <person name="Long J.C."/>
            <person name="Minagawa J."/>
            <person name="Page M.D."/>
            <person name="Pan J."/>
            <person name="Pootakham W."/>
            <person name="Roje S."/>
            <person name="Rose A."/>
            <person name="Stahlberg E."/>
            <person name="Terauchi A.M."/>
            <person name="Yang P."/>
            <person name="Ball S."/>
            <person name="Bowler C."/>
            <person name="Dieckmann C.L."/>
            <person name="Gladyshev V.N."/>
            <person name="Green P."/>
            <person name="Jorgensen R."/>
            <person name="Mayfield S."/>
            <person name="Mueller-Roeber B."/>
            <person name="Rajamani S."/>
            <person name="Sayre R.T."/>
            <person name="Brokstein P."/>
            <person name="Dubchak I."/>
            <person name="Goodstein D."/>
            <person name="Hornick L."/>
            <person name="Huang Y.W."/>
            <person name="Jhaveri J."/>
            <person name="Luo Y."/>
            <person name="Martinez D."/>
            <person name="Ngau W.C."/>
            <person name="Otillar B."/>
            <person name="Poliakov A."/>
            <person name="Porter A."/>
            <person name="Szajkowski L."/>
            <person name="Werner G."/>
            <person name="Zhou K."/>
            <person name="Grigoriev I.V."/>
            <person name="Rokhsar D.S."/>
            <person name="Grossman A.R."/>
        </authorList>
    </citation>
    <scope>NUCLEOTIDE SEQUENCE [LARGE SCALE GENOMIC DNA]</scope>
    <source>
        <strain evidence="3">CC-503</strain>
    </source>
</reference>
<accession>A0A2K3E2P3</accession>
<feature type="compositionally biased region" description="Low complexity" evidence="1">
    <location>
        <begin position="600"/>
        <end position="619"/>
    </location>
</feature>
<dbReference type="Gene3D" id="2.120.10.30">
    <property type="entry name" value="TolB, C-terminal domain"/>
    <property type="match status" value="1"/>
</dbReference>
<protein>
    <submittedName>
        <fullName evidence="2">Uncharacterized protein</fullName>
    </submittedName>
</protein>
<dbReference type="InParanoid" id="A0A2K3E2P3"/>
<dbReference type="Gramene" id="PNW87027">
    <property type="protein sequence ID" value="PNW87027"/>
    <property type="gene ID" value="CHLRE_02g105750v5"/>
</dbReference>
<sequence>MQPEHRAPVRFALPGICGLVHRGSDTAPLAFAHGVVGQQCSGDTQGGSRLGQAEAVKVFEVHVKPGGSLHLKPLLASSDRATPRDARFGGAAHCPVTGLTYVALGHAVYSIDAGGKGLRWVCGDAGSPGAADGSAHDVRLAFPYHVACPDPGTLVVKDENGTHKVSLIAPGRCGNVQTMSSSGCEDATTFFTAEDAEALVSVWPRPQAVRSSPFPCCSSPSSPPSPPPSSAPLTCYSPTGGGGAAYASLGSITGVAVVPPPPCGRTDNTWPSLDQSGDSAAYDHSDCCNRRQVDLILTDARQDGSFLVHHVTCWRPTNSSAAAAAATQTVRVRTVFDSAQVAAWRVATPAAGAGGVEPEARHSTCSTTTSSCSSARVTTASCGSSGSLSARRSAQYGWVEVEVEPEEAPAAAAARCSPTPAPQSAFAAAAAAAAALPTPPPATAPADPHCPPGGGGVDLSDAPSMDSRELSYSRLPCYSPCCGDNSYGNSGAAVSGWHGAAAASSSGGGDGEFDGVWRCGGVRCPVVLPGGLLLLACPLEGQLLLLHLPQLLEVGEEGEAAQKPKPAAAAAACIVVGKEDCKAPAAVGEETPALPLARRSTSSGSTSSGSNSHDISSTTGDSSADIDNALCLGAAAAAVPGVLLECSSSDISGGDWRNGGGGVSGGGEGGCCMSSGVSNGGAAVCNAAAAGGLLPATPVRYHKRRRWECLVEAVATISNIGDGETRPAAASGGCKRARLESDCYAI</sequence>
<dbReference type="EMBL" id="CM008963">
    <property type="protein sequence ID" value="PNW87027.1"/>
    <property type="molecule type" value="Genomic_DNA"/>
</dbReference>
<feature type="compositionally biased region" description="Pro residues" evidence="1">
    <location>
        <begin position="438"/>
        <end position="451"/>
    </location>
</feature>
<proteinExistence type="predicted"/>
<evidence type="ECO:0000256" key="1">
    <source>
        <dbReference type="SAM" id="MobiDB-lite"/>
    </source>
</evidence>
<name>A0A2K3E2P3_CHLRE</name>
<evidence type="ECO:0000313" key="2">
    <source>
        <dbReference type="EMBL" id="PNW87027.1"/>
    </source>
</evidence>
<organism evidence="2 3">
    <name type="scientific">Chlamydomonas reinhardtii</name>
    <name type="common">Chlamydomonas smithii</name>
    <dbReference type="NCBI Taxonomy" id="3055"/>
    <lineage>
        <taxon>Eukaryota</taxon>
        <taxon>Viridiplantae</taxon>
        <taxon>Chlorophyta</taxon>
        <taxon>core chlorophytes</taxon>
        <taxon>Chlorophyceae</taxon>
        <taxon>CS clade</taxon>
        <taxon>Chlamydomonadales</taxon>
        <taxon>Chlamydomonadaceae</taxon>
        <taxon>Chlamydomonas</taxon>
    </lineage>
</organism>
<evidence type="ECO:0000313" key="3">
    <source>
        <dbReference type="Proteomes" id="UP000006906"/>
    </source>
</evidence>
<dbReference type="OrthoDB" id="10686232at2759"/>
<dbReference type="Proteomes" id="UP000006906">
    <property type="component" value="Chromosome 2"/>
</dbReference>
<dbReference type="GeneID" id="66052446"/>
<dbReference type="RefSeq" id="XP_042927433.1">
    <property type="nucleotide sequence ID" value="XM_043059799.1"/>
</dbReference>
<gene>
    <name evidence="2" type="ORF">CHLRE_02g105750v5</name>
</gene>
<feature type="region of interest" description="Disordered" evidence="1">
    <location>
        <begin position="592"/>
        <end position="620"/>
    </location>
</feature>
<feature type="region of interest" description="Disordered" evidence="1">
    <location>
        <begin position="438"/>
        <end position="465"/>
    </location>
</feature>
<dbReference type="AlphaFoldDB" id="A0A2K3E2P3"/>
<keyword evidence="3" id="KW-1185">Reference proteome</keyword>
<dbReference type="InterPro" id="IPR011042">
    <property type="entry name" value="6-blade_b-propeller_TolB-like"/>
</dbReference>